<dbReference type="Pfam" id="PF13839">
    <property type="entry name" value="PC-Esterase"/>
    <property type="match status" value="2"/>
</dbReference>
<organism evidence="10 11">
    <name type="scientific">Olea europaea subsp. europaea</name>
    <dbReference type="NCBI Taxonomy" id="158383"/>
    <lineage>
        <taxon>Eukaryota</taxon>
        <taxon>Viridiplantae</taxon>
        <taxon>Streptophyta</taxon>
        <taxon>Embryophyta</taxon>
        <taxon>Tracheophyta</taxon>
        <taxon>Spermatophyta</taxon>
        <taxon>Magnoliopsida</taxon>
        <taxon>eudicotyledons</taxon>
        <taxon>Gunneridae</taxon>
        <taxon>Pentapetalae</taxon>
        <taxon>asterids</taxon>
        <taxon>lamiids</taxon>
        <taxon>Lamiales</taxon>
        <taxon>Oleaceae</taxon>
        <taxon>Oleeae</taxon>
        <taxon>Olea</taxon>
    </lineage>
</organism>
<comment type="subcellular location">
    <subcellularLocation>
        <location evidence="1">Membrane</location>
        <topology evidence="1">Single-pass membrane protein</topology>
    </subcellularLocation>
</comment>
<evidence type="ECO:0000313" key="11">
    <source>
        <dbReference type="Proteomes" id="UP000594638"/>
    </source>
</evidence>
<keyword evidence="11" id="KW-1185">Reference proteome</keyword>
<dbReference type="GO" id="GO:0005794">
    <property type="term" value="C:Golgi apparatus"/>
    <property type="evidence" value="ECO:0007669"/>
    <property type="project" value="TreeGrafter"/>
</dbReference>
<feature type="domain" description="Trichome birefringence-like C-terminal" evidence="8">
    <location>
        <begin position="251"/>
        <end position="287"/>
    </location>
</feature>
<keyword evidence="4" id="KW-0735">Signal-anchor</keyword>
<keyword evidence="5" id="KW-1133">Transmembrane helix</keyword>
<dbReference type="InterPro" id="IPR026057">
    <property type="entry name" value="TBL_C"/>
</dbReference>
<comment type="caution">
    <text evidence="10">The sequence shown here is derived from an EMBL/GenBank/DDBJ whole genome shotgun (WGS) entry which is preliminary data.</text>
</comment>
<evidence type="ECO:0000256" key="2">
    <source>
        <dbReference type="ARBA" id="ARBA00007727"/>
    </source>
</evidence>
<proteinExistence type="inferred from homology"/>
<evidence type="ECO:0000256" key="4">
    <source>
        <dbReference type="ARBA" id="ARBA00022968"/>
    </source>
</evidence>
<evidence type="ECO:0000256" key="1">
    <source>
        <dbReference type="ARBA" id="ARBA00004167"/>
    </source>
</evidence>
<dbReference type="Proteomes" id="UP000594638">
    <property type="component" value="Unassembled WGS sequence"/>
</dbReference>
<dbReference type="PANTHER" id="PTHR32285">
    <property type="entry name" value="PROTEIN TRICHOME BIREFRINGENCE-LIKE 9-RELATED"/>
    <property type="match status" value="1"/>
</dbReference>
<keyword evidence="6" id="KW-0472">Membrane</keyword>
<dbReference type="GO" id="GO:0016413">
    <property type="term" value="F:O-acetyltransferase activity"/>
    <property type="evidence" value="ECO:0007669"/>
    <property type="project" value="InterPro"/>
</dbReference>
<evidence type="ECO:0000259" key="8">
    <source>
        <dbReference type="Pfam" id="PF13839"/>
    </source>
</evidence>
<feature type="chain" id="PRO_5035800401" description="Trichome birefringence-like N-terminal domain-containing protein" evidence="7">
    <location>
        <begin position="22"/>
        <end position="290"/>
    </location>
</feature>
<evidence type="ECO:0000256" key="3">
    <source>
        <dbReference type="ARBA" id="ARBA00022692"/>
    </source>
</evidence>
<feature type="signal peptide" evidence="7">
    <location>
        <begin position="1"/>
        <end position="21"/>
    </location>
</feature>
<evidence type="ECO:0000313" key="10">
    <source>
        <dbReference type="EMBL" id="CAA3018174.1"/>
    </source>
</evidence>
<name>A0A8S0UIJ2_OLEEU</name>
<dbReference type="InterPro" id="IPR029962">
    <property type="entry name" value="TBL"/>
</dbReference>
<accession>A0A8S0UIJ2</accession>
<dbReference type="InterPro" id="IPR025846">
    <property type="entry name" value="TBL_N"/>
</dbReference>
<keyword evidence="3" id="KW-0812">Transmembrane</keyword>
<evidence type="ECO:0000256" key="7">
    <source>
        <dbReference type="SAM" id="SignalP"/>
    </source>
</evidence>
<evidence type="ECO:0000259" key="9">
    <source>
        <dbReference type="Pfam" id="PF14416"/>
    </source>
</evidence>
<dbReference type="OrthoDB" id="630188at2759"/>
<dbReference type="AlphaFoldDB" id="A0A8S0UIJ2"/>
<feature type="domain" description="Trichome birefringence-like N-terminal" evidence="9">
    <location>
        <begin position="32"/>
        <end position="83"/>
    </location>
</feature>
<dbReference type="Gramene" id="OE9A083065T1">
    <property type="protein sequence ID" value="OE9A083065C1"/>
    <property type="gene ID" value="OE9A083065"/>
</dbReference>
<sequence>MGYRAVAVFTILAVTFLSVSAKHAHVKSNKLCNLYEGEWVFDNSYPLYDSNKCPFLIQQFNCSGNGRPDRGYQKYRWQPHNCNLPRVRGKRMMFVGDSISMNQWQSLACMIHGAFPRAAHTTRRLGLLSTIVFPQFNFTLMYSRNAFLVDITKEKSRRVLKLNKIGGSVKQCGKIWEGMDILIFDSWHWWLHTGRQQPWDLIRYGNLTLKDMNRLFAYEKALQTWAKWIDFHVDPTKTKVFFQGVSPDHARIDEHPSVCGNGGHHSHDCSHWCLTGVPDTWNELLYAALV</sequence>
<dbReference type="PANTHER" id="PTHR32285:SF363">
    <property type="entry name" value="PROTEIN TRICHOME BIREFRINGENCE-LIKE 43"/>
    <property type="match status" value="1"/>
</dbReference>
<reference evidence="10 11" key="1">
    <citation type="submission" date="2019-12" db="EMBL/GenBank/DDBJ databases">
        <authorList>
            <person name="Alioto T."/>
            <person name="Alioto T."/>
            <person name="Gomez Garrido J."/>
        </authorList>
    </citation>
    <scope>NUCLEOTIDE SEQUENCE [LARGE SCALE GENOMIC DNA]</scope>
</reference>
<keyword evidence="7" id="KW-0732">Signal</keyword>
<gene>
    <name evidence="10" type="ORF">OLEA9_A083065</name>
</gene>
<evidence type="ECO:0000256" key="5">
    <source>
        <dbReference type="ARBA" id="ARBA00022989"/>
    </source>
</evidence>
<dbReference type="Pfam" id="PF14416">
    <property type="entry name" value="PMR5N"/>
    <property type="match status" value="1"/>
</dbReference>
<evidence type="ECO:0008006" key="12">
    <source>
        <dbReference type="Google" id="ProtNLM"/>
    </source>
</evidence>
<dbReference type="EMBL" id="CACTIH010007793">
    <property type="protein sequence ID" value="CAA3018174.1"/>
    <property type="molecule type" value="Genomic_DNA"/>
</dbReference>
<comment type="similarity">
    <text evidence="2">Belongs to the PC-esterase family. TBL subfamily.</text>
</comment>
<dbReference type="GO" id="GO:0016020">
    <property type="term" value="C:membrane"/>
    <property type="evidence" value="ECO:0007669"/>
    <property type="project" value="UniProtKB-SubCell"/>
</dbReference>
<evidence type="ECO:0000256" key="6">
    <source>
        <dbReference type="ARBA" id="ARBA00023136"/>
    </source>
</evidence>
<protein>
    <recommendedName>
        <fullName evidence="12">Trichome birefringence-like N-terminal domain-containing protein</fullName>
    </recommendedName>
</protein>
<feature type="domain" description="Trichome birefringence-like C-terminal" evidence="8">
    <location>
        <begin position="84"/>
        <end position="250"/>
    </location>
</feature>